<comment type="caution">
    <text evidence="2">The sequence shown here is derived from an EMBL/GenBank/DDBJ whole genome shotgun (WGS) entry which is preliminary data.</text>
</comment>
<proteinExistence type="predicted"/>
<name>A0AAW2L9Q9_SESRA</name>
<feature type="region of interest" description="Disordered" evidence="1">
    <location>
        <begin position="1"/>
        <end position="20"/>
    </location>
</feature>
<accession>A0AAW2L9Q9</accession>
<organism evidence="2">
    <name type="scientific">Sesamum radiatum</name>
    <name type="common">Black benniseed</name>
    <dbReference type="NCBI Taxonomy" id="300843"/>
    <lineage>
        <taxon>Eukaryota</taxon>
        <taxon>Viridiplantae</taxon>
        <taxon>Streptophyta</taxon>
        <taxon>Embryophyta</taxon>
        <taxon>Tracheophyta</taxon>
        <taxon>Spermatophyta</taxon>
        <taxon>Magnoliopsida</taxon>
        <taxon>eudicotyledons</taxon>
        <taxon>Gunneridae</taxon>
        <taxon>Pentapetalae</taxon>
        <taxon>asterids</taxon>
        <taxon>lamiids</taxon>
        <taxon>Lamiales</taxon>
        <taxon>Pedaliaceae</taxon>
        <taxon>Sesamum</taxon>
    </lineage>
</organism>
<evidence type="ECO:0000256" key="1">
    <source>
        <dbReference type="SAM" id="MobiDB-lite"/>
    </source>
</evidence>
<gene>
    <name evidence="2" type="ORF">Sradi_5412400</name>
</gene>
<reference evidence="2" key="1">
    <citation type="submission" date="2020-06" db="EMBL/GenBank/DDBJ databases">
        <authorList>
            <person name="Li T."/>
            <person name="Hu X."/>
            <person name="Zhang T."/>
            <person name="Song X."/>
            <person name="Zhang H."/>
            <person name="Dai N."/>
            <person name="Sheng W."/>
            <person name="Hou X."/>
            <person name="Wei L."/>
        </authorList>
    </citation>
    <scope>NUCLEOTIDE SEQUENCE</scope>
    <source>
        <strain evidence="2">G02</strain>
        <tissue evidence="2">Leaf</tissue>
    </source>
</reference>
<reference evidence="2" key="2">
    <citation type="journal article" date="2024" name="Plant">
        <title>Genomic evolution and insights into agronomic trait innovations of Sesamum species.</title>
        <authorList>
            <person name="Miao H."/>
            <person name="Wang L."/>
            <person name="Qu L."/>
            <person name="Liu H."/>
            <person name="Sun Y."/>
            <person name="Le M."/>
            <person name="Wang Q."/>
            <person name="Wei S."/>
            <person name="Zheng Y."/>
            <person name="Lin W."/>
            <person name="Duan Y."/>
            <person name="Cao H."/>
            <person name="Xiong S."/>
            <person name="Wang X."/>
            <person name="Wei L."/>
            <person name="Li C."/>
            <person name="Ma Q."/>
            <person name="Ju M."/>
            <person name="Zhao R."/>
            <person name="Li G."/>
            <person name="Mu C."/>
            <person name="Tian Q."/>
            <person name="Mei H."/>
            <person name="Zhang T."/>
            <person name="Gao T."/>
            <person name="Zhang H."/>
        </authorList>
    </citation>
    <scope>NUCLEOTIDE SEQUENCE</scope>
    <source>
        <strain evidence="2">G02</strain>
    </source>
</reference>
<protein>
    <submittedName>
        <fullName evidence="2">Uncharacterized protein</fullName>
    </submittedName>
</protein>
<evidence type="ECO:0000313" key="2">
    <source>
        <dbReference type="EMBL" id="KAL0315342.1"/>
    </source>
</evidence>
<sequence length="154" mass="17633">MEWLPRGLQNHQKPQFTEHRETAQAAAKITEIWQPLIRKRQQLFIPQSGSDSHHTFQLLGDVNGNPNAHMRTPYMARRIHIHFHKSAQEVPNKNSHISGHLAKRQSVHMNMEISPVKIHFLGILIQVDGAKDEQIFSQKTMGTPPIPGSDPQYD</sequence>
<dbReference type="AlphaFoldDB" id="A0AAW2L9Q9"/>
<dbReference type="EMBL" id="JACGWJ010000025">
    <property type="protein sequence ID" value="KAL0315342.1"/>
    <property type="molecule type" value="Genomic_DNA"/>
</dbReference>